<keyword evidence="1" id="KW-0812">Transmembrane</keyword>
<comment type="caution">
    <text evidence="2">The sequence shown here is derived from an EMBL/GenBank/DDBJ whole genome shotgun (WGS) entry which is preliminary data.</text>
</comment>
<evidence type="ECO:0000313" key="3">
    <source>
        <dbReference type="Proteomes" id="UP001165962"/>
    </source>
</evidence>
<dbReference type="RefSeq" id="WP_166156160.1">
    <property type="nucleotide sequence ID" value="NZ_JAAOIW010000021.1"/>
</dbReference>
<dbReference type="Pfam" id="PF20136">
    <property type="entry name" value="DUF6526"/>
    <property type="match status" value="1"/>
</dbReference>
<evidence type="ECO:0000313" key="2">
    <source>
        <dbReference type="EMBL" id="NHN34717.1"/>
    </source>
</evidence>
<sequence length="144" mass="16965">MNNKERSGFRRLDWPYHYVAAPLAIVVLVFSVIELFRGLGQEELSRLDWLLFILAVCLAFAVARIRLYATKTQDRIVRMEENFRHYRLTGRTLDPRITVSQIISLRYAGDDEFPSLCDRAVTERMSRKAIRSAIKDWRPDMMRI</sequence>
<feature type="transmembrane region" description="Helical" evidence="1">
    <location>
        <begin position="16"/>
        <end position="37"/>
    </location>
</feature>
<keyword evidence="1" id="KW-1133">Transmembrane helix</keyword>
<name>A0ABX0JDW4_9BACL</name>
<dbReference type="InterPro" id="IPR045385">
    <property type="entry name" value="DUF6526"/>
</dbReference>
<gene>
    <name evidence="2" type="ORF">G9U52_33700</name>
</gene>
<keyword evidence="3" id="KW-1185">Reference proteome</keyword>
<feature type="transmembrane region" description="Helical" evidence="1">
    <location>
        <begin position="49"/>
        <end position="69"/>
    </location>
</feature>
<reference evidence="2" key="1">
    <citation type="submission" date="2020-03" db="EMBL/GenBank/DDBJ databases">
        <title>Draft sequencing of Paenibacilllus sp. S3N08.</title>
        <authorList>
            <person name="Kim D.-U."/>
        </authorList>
    </citation>
    <scope>NUCLEOTIDE SEQUENCE</scope>
    <source>
        <strain evidence="2">S3N08</strain>
    </source>
</reference>
<dbReference type="Proteomes" id="UP001165962">
    <property type="component" value="Unassembled WGS sequence"/>
</dbReference>
<evidence type="ECO:0000256" key="1">
    <source>
        <dbReference type="SAM" id="Phobius"/>
    </source>
</evidence>
<proteinExistence type="predicted"/>
<keyword evidence="1" id="KW-0472">Membrane</keyword>
<protein>
    <submittedName>
        <fullName evidence="2">ABC transporter permease</fullName>
    </submittedName>
</protein>
<accession>A0ABX0JDW4</accession>
<dbReference type="EMBL" id="JAAOIW010000021">
    <property type="protein sequence ID" value="NHN34717.1"/>
    <property type="molecule type" value="Genomic_DNA"/>
</dbReference>
<organism evidence="2 3">
    <name type="scientific">Paenibacillus agricola</name>
    <dbReference type="NCBI Taxonomy" id="2716264"/>
    <lineage>
        <taxon>Bacteria</taxon>
        <taxon>Bacillati</taxon>
        <taxon>Bacillota</taxon>
        <taxon>Bacilli</taxon>
        <taxon>Bacillales</taxon>
        <taxon>Paenibacillaceae</taxon>
        <taxon>Paenibacillus</taxon>
    </lineage>
</organism>